<dbReference type="InterPro" id="IPR051681">
    <property type="entry name" value="Ser/Thr_Kinases-Pseudokinases"/>
</dbReference>
<dbReference type="PROSITE" id="PS00108">
    <property type="entry name" value="PROTEIN_KINASE_ST"/>
    <property type="match status" value="1"/>
</dbReference>
<dbReference type="SUPFAM" id="SSF56112">
    <property type="entry name" value="Protein kinase-like (PK-like)"/>
    <property type="match status" value="1"/>
</dbReference>
<dbReference type="PANTHER" id="PTHR44329:SF260">
    <property type="entry name" value="PROTEIN KINASE DOMAIN-CONTAINING PROTEIN"/>
    <property type="match status" value="1"/>
</dbReference>
<name>A0A8H3B879_9AGAM</name>
<sequence>MTLGYKLITLCQLWLHYLKFLQPMLQNMLTMLQISTNVWEPNELQDAEEGLVLQPTTGSGPPGTNLITSKMNSESIAACLAQYGCNDITVSLKLQCCQALPFARGGLGAVYLGALKDGQPVAIKCVESFSGHEVNVSEHGKCLKRAAREIYTWSHCSHRGVLPMLGFARFRGQIALVTPWMKAGSLNQRILRGLLFSPLQTCIQLTTAVEHLHTNGIVHGDIKPDNVLVTDQGQVQLADFGSAISTLATALNFTQTNSFNFTTRFAAPEVLKEDTRTFTKEGDVYALGMTMLNVMTGQPPFADKWEASVIIEVVYKKGQPSQPDFGQNLQGDAAKVKMWDLLKWCFAYEPGDRPKASQVKAALAEVERLGELLGAEVGVQPERVQ</sequence>
<dbReference type="GO" id="GO:0004674">
    <property type="term" value="F:protein serine/threonine kinase activity"/>
    <property type="evidence" value="ECO:0007669"/>
    <property type="project" value="TreeGrafter"/>
</dbReference>
<dbReference type="InterPro" id="IPR000719">
    <property type="entry name" value="Prot_kinase_dom"/>
</dbReference>
<dbReference type="PANTHER" id="PTHR44329">
    <property type="entry name" value="SERINE/THREONINE-PROTEIN KINASE TNNI3K-RELATED"/>
    <property type="match status" value="1"/>
</dbReference>
<evidence type="ECO:0000313" key="3">
    <source>
        <dbReference type="Proteomes" id="UP000663841"/>
    </source>
</evidence>
<proteinExistence type="predicted"/>
<protein>
    <recommendedName>
        <fullName evidence="1">Protein kinase domain-containing protein</fullName>
    </recommendedName>
</protein>
<evidence type="ECO:0000259" key="1">
    <source>
        <dbReference type="PROSITE" id="PS50011"/>
    </source>
</evidence>
<dbReference type="CDD" id="cd14014">
    <property type="entry name" value="STKc_PknB_like"/>
    <property type="match status" value="1"/>
</dbReference>
<feature type="domain" description="Protein kinase" evidence="1">
    <location>
        <begin position="96"/>
        <end position="369"/>
    </location>
</feature>
<dbReference type="SMART" id="SM00220">
    <property type="entry name" value="S_TKc"/>
    <property type="match status" value="1"/>
</dbReference>
<evidence type="ECO:0000313" key="2">
    <source>
        <dbReference type="EMBL" id="CAE6449607.1"/>
    </source>
</evidence>
<dbReference type="Gene3D" id="1.10.510.10">
    <property type="entry name" value="Transferase(Phosphotransferase) domain 1"/>
    <property type="match status" value="1"/>
</dbReference>
<dbReference type="GO" id="GO:0005524">
    <property type="term" value="F:ATP binding"/>
    <property type="evidence" value="ECO:0007669"/>
    <property type="project" value="InterPro"/>
</dbReference>
<reference evidence="2" key="1">
    <citation type="submission" date="2021-01" db="EMBL/GenBank/DDBJ databases">
        <authorList>
            <person name="Kaushik A."/>
        </authorList>
    </citation>
    <scope>NUCLEOTIDE SEQUENCE</scope>
    <source>
        <strain evidence="2">AG3-T5</strain>
    </source>
</reference>
<dbReference type="AlphaFoldDB" id="A0A8H3B879"/>
<comment type="caution">
    <text evidence="2">The sequence shown here is derived from an EMBL/GenBank/DDBJ whole genome shotgun (WGS) entry which is preliminary data.</text>
</comment>
<dbReference type="PROSITE" id="PS50011">
    <property type="entry name" value="PROTEIN_KINASE_DOM"/>
    <property type="match status" value="1"/>
</dbReference>
<gene>
    <name evidence="2" type="ORF">RDB_LOCUS122332</name>
</gene>
<dbReference type="Proteomes" id="UP000663841">
    <property type="component" value="Unassembled WGS sequence"/>
</dbReference>
<organism evidence="2 3">
    <name type="scientific">Rhizoctonia solani</name>
    <dbReference type="NCBI Taxonomy" id="456999"/>
    <lineage>
        <taxon>Eukaryota</taxon>
        <taxon>Fungi</taxon>
        <taxon>Dikarya</taxon>
        <taxon>Basidiomycota</taxon>
        <taxon>Agaricomycotina</taxon>
        <taxon>Agaricomycetes</taxon>
        <taxon>Cantharellales</taxon>
        <taxon>Ceratobasidiaceae</taxon>
        <taxon>Rhizoctonia</taxon>
    </lineage>
</organism>
<dbReference type="InterPro" id="IPR011009">
    <property type="entry name" value="Kinase-like_dom_sf"/>
</dbReference>
<dbReference type="InterPro" id="IPR008271">
    <property type="entry name" value="Ser/Thr_kinase_AS"/>
</dbReference>
<dbReference type="EMBL" id="CAJMWW010000136">
    <property type="protein sequence ID" value="CAE6449607.1"/>
    <property type="molecule type" value="Genomic_DNA"/>
</dbReference>
<accession>A0A8H3B879</accession>
<dbReference type="Pfam" id="PF00069">
    <property type="entry name" value="Pkinase"/>
    <property type="match status" value="1"/>
</dbReference>